<dbReference type="PANTHER" id="PTHR43245">
    <property type="entry name" value="BIFUNCTIONAL POLYMYXIN RESISTANCE PROTEIN ARNA"/>
    <property type="match status" value="1"/>
</dbReference>
<organism evidence="2">
    <name type="scientific">Photinus pyralis</name>
    <name type="common">Common eastern firefly</name>
    <name type="synonym">Lampyris pyralis</name>
    <dbReference type="NCBI Taxonomy" id="7054"/>
    <lineage>
        <taxon>Eukaryota</taxon>
        <taxon>Metazoa</taxon>
        <taxon>Ecdysozoa</taxon>
        <taxon>Arthropoda</taxon>
        <taxon>Hexapoda</taxon>
        <taxon>Insecta</taxon>
        <taxon>Pterygota</taxon>
        <taxon>Neoptera</taxon>
        <taxon>Endopterygota</taxon>
        <taxon>Coleoptera</taxon>
        <taxon>Polyphaga</taxon>
        <taxon>Elateriformia</taxon>
        <taxon>Elateroidea</taxon>
        <taxon>Lampyridae</taxon>
        <taxon>Lampyrinae</taxon>
        <taxon>Photinus</taxon>
    </lineage>
</organism>
<reference evidence="3" key="3">
    <citation type="submission" date="2019-08" db="EMBL/GenBank/DDBJ databases">
        <authorList>
            <consortium name="Photinus pyralis genome working group"/>
            <person name="Fallon T.R."/>
            <person name="Sander Lower S.E."/>
            <person name="Weng J.-K."/>
        </authorList>
    </citation>
    <scope>NUCLEOTIDE SEQUENCE</scope>
    <source>
        <strain evidence="3">1611_PpyrPB1</strain>
        <tissue evidence="3">Whole body</tissue>
    </source>
</reference>
<dbReference type="EMBL" id="VVIM01000004">
    <property type="protein sequence ID" value="KAB0800234.1"/>
    <property type="molecule type" value="Genomic_DNA"/>
</dbReference>
<dbReference type="InterPro" id="IPR001509">
    <property type="entry name" value="Epimerase_deHydtase"/>
</dbReference>
<name>A0A1Y1MDH2_PHOPY</name>
<dbReference type="EMBL" id="GEZM01034203">
    <property type="protein sequence ID" value="JAV83869.1"/>
    <property type="molecule type" value="Transcribed_RNA"/>
</dbReference>
<dbReference type="Gene3D" id="3.40.50.720">
    <property type="entry name" value="NAD(P)-binding Rossmann-like Domain"/>
    <property type="match status" value="1"/>
</dbReference>
<dbReference type="Proteomes" id="UP000327044">
    <property type="component" value="Unassembled WGS sequence"/>
</dbReference>
<reference evidence="3 4" key="2">
    <citation type="journal article" date="2018" name="Elife">
        <title>Firefly genomes illuminate parallel origins of bioluminescence in beetles.</title>
        <authorList>
            <person name="Fallon T.R."/>
            <person name="Lower S.E."/>
            <person name="Chang C.H."/>
            <person name="Bessho-Uehara M."/>
            <person name="Martin G.J."/>
            <person name="Bewick A.J."/>
            <person name="Behringer M."/>
            <person name="Debat H.J."/>
            <person name="Wong I."/>
            <person name="Day J.C."/>
            <person name="Suvorov A."/>
            <person name="Silva C.J."/>
            <person name="Stanger-Hall K.F."/>
            <person name="Hall D.W."/>
            <person name="Schmitz R.J."/>
            <person name="Nelson D.R."/>
            <person name="Lewis S.M."/>
            <person name="Shigenobu S."/>
            <person name="Bybee S.M."/>
            <person name="Larracuente A.M."/>
            <person name="Oba Y."/>
            <person name="Weng J.K."/>
        </authorList>
    </citation>
    <scope>NUCLEOTIDE SEQUENCE [LARGE SCALE GENOMIC DNA]</scope>
    <source>
        <strain evidence="3">1611_PpyrPB1</strain>
        <tissue evidence="3">Whole body</tissue>
    </source>
</reference>
<dbReference type="InterPro" id="IPR036291">
    <property type="entry name" value="NAD(P)-bd_dom_sf"/>
</dbReference>
<dbReference type="InParanoid" id="A0A1Y1MDH2"/>
<accession>A0A1Y1MDH2</accession>
<dbReference type="OrthoDB" id="16464at2759"/>
<reference evidence="2" key="1">
    <citation type="journal article" date="2016" name="Sci. Rep.">
        <title>Molecular characterization of firefly nuptial gifts: a multi-omics approach sheds light on postcopulatory sexual selection.</title>
        <authorList>
            <person name="Al-Wathiqui N."/>
            <person name="Fallon T.R."/>
            <person name="South A."/>
            <person name="Weng J.K."/>
            <person name="Lewis S.M."/>
        </authorList>
    </citation>
    <scope>NUCLEOTIDE SEQUENCE</scope>
</reference>
<evidence type="ECO:0000313" key="2">
    <source>
        <dbReference type="EMBL" id="JAV83869.1"/>
    </source>
</evidence>
<dbReference type="FunCoup" id="A0A1Y1MDH2">
    <property type="interactions" value="9"/>
</dbReference>
<dbReference type="InterPro" id="IPR050177">
    <property type="entry name" value="Lipid_A_modif_metabolic_enz"/>
</dbReference>
<sequence>MEKPTILILGGCGFIGRNLVAYLVSNNLVKFVRIVDKVPPQVAWLNSAHQEVFNNPIIEYKSANLINLDSCKNAFSPSSEVHTWDYVINCAGETKPAQTDPVYKEGILKLSLNCANQAALHKAKRYIEISSGQMFNADKVAHKEDDAIKPWTFIAKWKRQVETELEQIPDLRYTIVRPAITYGLGDKAGLMPRLMVAAIYKQLGETMKLLWSSDLKLSTVHVNDICRAIWFLCRRDDTVGQIYNVADDAESTQGSICGLLTDILDVKVDYYGNLVSSAVDLTAAADDANDKHLKPWAEACRKDAVQNTPLSPHMDYEILLPKNLHLDCSKIKKLGFEVSIPKPTVENLQEIVRDYVDMKVFPNSLAS</sequence>
<evidence type="ECO:0000259" key="1">
    <source>
        <dbReference type="Pfam" id="PF01370"/>
    </source>
</evidence>
<keyword evidence="4" id="KW-1185">Reference proteome</keyword>
<dbReference type="AlphaFoldDB" id="A0A1Y1MDH2"/>
<dbReference type="SUPFAM" id="SSF51735">
    <property type="entry name" value="NAD(P)-binding Rossmann-fold domains"/>
    <property type="match status" value="1"/>
</dbReference>
<evidence type="ECO:0000313" key="4">
    <source>
        <dbReference type="Proteomes" id="UP000327044"/>
    </source>
</evidence>
<dbReference type="Pfam" id="PF01370">
    <property type="entry name" value="Epimerase"/>
    <property type="match status" value="1"/>
</dbReference>
<feature type="domain" description="NAD-dependent epimerase/dehydratase" evidence="1">
    <location>
        <begin position="6"/>
        <end position="246"/>
    </location>
</feature>
<protein>
    <recommendedName>
        <fullName evidence="1">NAD-dependent epimerase/dehydratase domain-containing protein</fullName>
    </recommendedName>
</protein>
<dbReference type="PANTHER" id="PTHR43245:SF11">
    <property type="entry name" value="LD23561P"/>
    <property type="match status" value="1"/>
</dbReference>
<proteinExistence type="predicted"/>
<evidence type="ECO:0000313" key="3">
    <source>
        <dbReference type="EMBL" id="KAB0800234.1"/>
    </source>
</evidence>
<gene>
    <name evidence="3" type="ORF">PPYR_05974</name>
</gene>